<dbReference type="Pfam" id="PF25601">
    <property type="entry name" value="AAA_lid_14"/>
    <property type="match status" value="1"/>
</dbReference>
<feature type="domain" description="Sigma-54 factor interaction" evidence="6">
    <location>
        <begin position="174"/>
        <end position="403"/>
    </location>
</feature>
<protein>
    <submittedName>
        <fullName evidence="8">Two-component system response regulator</fullName>
    </submittedName>
</protein>
<dbReference type="CDD" id="cd00009">
    <property type="entry name" value="AAA"/>
    <property type="match status" value="1"/>
</dbReference>
<comment type="caution">
    <text evidence="8">The sequence shown here is derived from an EMBL/GenBank/DDBJ whole genome shotgun (WGS) entry which is preliminary data.</text>
</comment>
<dbReference type="InterPro" id="IPR002078">
    <property type="entry name" value="Sigma_54_int"/>
</dbReference>
<dbReference type="PANTHER" id="PTHR32071">
    <property type="entry name" value="TRANSCRIPTIONAL REGULATORY PROTEIN"/>
    <property type="match status" value="1"/>
</dbReference>
<dbReference type="GO" id="GO:0000160">
    <property type="term" value="P:phosphorelay signal transduction system"/>
    <property type="evidence" value="ECO:0007669"/>
    <property type="project" value="InterPro"/>
</dbReference>
<name>T0YB54_9ZZZZ</name>
<proteinExistence type="predicted"/>
<dbReference type="InterPro" id="IPR001789">
    <property type="entry name" value="Sig_transdc_resp-reg_receiver"/>
</dbReference>
<dbReference type="Gene3D" id="3.40.50.300">
    <property type="entry name" value="P-loop containing nucleotide triphosphate hydrolases"/>
    <property type="match status" value="1"/>
</dbReference>
<dbReference type="GO" id="GO:0043565">
    <property type="term" value="F:sequence-specific DNA binding"/>
    <property type="evidence" value="ECO:0007669"/>
    <property type="project" value="InterPro"/>
</dbReference>
<keyword evidence="2" id="KW-0067">ATP-binding</keyword>
<dbReference type="Gene3D" id="3.40.50.2300">
    <property type="match status" value="1"/>
</dbReference>
<evidence type="ECO:0000256" key="3">
    <source>
        <dbReference type="ARBA" id="ARBA00023015"/>
    </source>
</evidence>
<evidence type="ECO:0000256" key="2">
    <source>
        <dbReference type="ARBA" id="ARBA00022840"/>
    </source>
</evidence>
<dbReference type="Gene3D" id="1.10.10.60">
    <property type="entry name" value="Homeodomain-like"/>
    <property type="match status" value="1"/>
</dbReference>
<reference evidence="8" key="2">
    <citation type="journal article" date="2014" name="ISME J.">
        <title>Microbial stratification in low pH oxic and suboxic macroscopic growths along an acid mine drainage.</title>
        <authorList>
            <person name="Mendez-Garcia C."/>
            <person name="Mesa V."/>
            <person name="Sprenger R.R."/>
            <person name="Richter M."/>
            <person name="Diez M.S."/>
            <person name="Solano J."/>
            <person name="Bargiela R."/>
            <person name="Golyshina O.V."/>
            <person name="Manteca A."/>
            <person name="Ramos J.L."/>
            <person name="Gallego J.R."/>
            <person name="Llorente I."/>
            <person name="Martins Dos Santos V.A."/>
            <person name="Jensen O.N."/>
            <person name="Pelaez A.I."/>
            <person name="Sanchez J."/>
            <person name="Ferrer M."/>
        </authorList>
    </citation>
    <scope>NUCLEOTIDE SEQUENCE</scope>
</reference>
<feature type="domain" description="Response regulatory" evidence="7">
    <location>
        <begin position="28"/>
        <end position="147"/>
    </location>
</feature>
<dbReference type="InterPro" id="IPR002197">
    <property type="entry name" value="HTH_Fis"/>
</dbReference>
<sequence>MSWACERILAERVTTRMTPRPPRARETTVLIADDQADVRAALRLLLKSEGIASIAVEGAQAALDAARSRELACALIDLNYTRDTTSGAEGLGLLARLREQAPELPIVVMTAWSSVPLVVEAMRRGASDFIEKPWGNARLLAVLRAQIALGEAARRQRRLEAENALLRGDAMPGFVAESPAMRKLLDMLARIAPSDANVLVLGENGTGKGVIAQLLHARSTRAAQAFIKVNMGGIAESVFESEMFGHVRGAYTDARSERIGRFELADGGTLFLDEVGNIPPAQQAKLLRVLEDGEFERLGSSRTQHADVRVIAATNADLPAAVNAGLFRKDLLYRLNTVELHLPPLRERREDIVPMARSFLAASAQRHQRGDMRLATDAERALLAYAWPGNVRELRHVMERAALLCPAGVVDAAALALGTPPAAGDAVEQMTLEQAEAWLVRRVLERHADNLQAAADALGITRQALYRRIGKTRPAR</sequence>
<dbReference type="GO" id="GO:0006355">
    <property type="term" value="P:regulation of DNA-templated transcription"/>
    <property type="evidence" value="ECO:0007669"/>
    <property type="project" value="InterPro"/>
</dbReference>
<dbReference type="PANTHER" id="PTHR32071:SF57">
    <property type="entry name" value="C4-DICARBOXYLATE TRANSPORT TRANSCRIPTIONAL REGULATORY PROTEIN DCTD"/>
    <property type="match status" value="1"/>
</dbReference>
<dbReference type="SUPFAM" id="SSF52540">
    <property type="entry name" value="P-loop containing nucleoside triphosphate hydrolases"/>
    <property type="match status" value="1"/>
</dbReference>
<dbReference type="SMART" id="SM00448">
    <property type="entry name" value="REC"/>
    <property type="match status" value="1"/>
</dbReference>
<dbReference type="Pfam" id="PF02954">
    <property type="entry name" value="HTH_8"/>
    <property type="match status" value="1"/>
</dbReference>
<organism evidence="8">
    <name type="scientific">mine drainage metagenome</name>
    <dbReference type="NCBI Taxonomy" id="410659"/>
    <lineage>
        <taxon>unclassified sequences</taxon>
        <taxon>metagenomes</taxon>
        <taxon>ecological metagenomes</taxon>
    </lineage>
</organism>
<dbReference type="EMBL" id="AUZZ01009822">
    <property type="protein sequence ID" value="EQD32456.1"/>
    <property type="molecule type" value="Genomic_DNA"/>
</dbReference>
<dbReference type="Pfam" id="PF00072">
    <property type="entry name" value="Response_reg"/>
    <property type="match status" value="1"/>
</dbReference>
<dbReference type="PROSITE" id="PS50045">
    <property type="entry name" value="SIGMA54_INTERACT_4"/>
    <property type="match status" value="1"/>
</dbReference>
<keyword evidence="3" id="KW-0805">Transcription regulation</keyword>
<dbReference type="SUPFAM" id="SSF46689">
    <property type="entry name" value="Homeodomain-like"/>
    <property type="match status" value="1"/>
</dbReference>
<dbReference type="Gene3D" id="1.10.8.60">
    <property type="match status" value="1"/>
</dbReference>
<dbReference type="InterPro" id="IPR025943">
    <property type="entry name" value="Sigma_54_int_dom_ATP-bd_2"/>
</dbReference>
<dbReference type="PROSITE" id="PS50110">
    <property type="entry name" value="RESPONSE_REGULATORY"/>
    <property type="match status" value="1"/>
</dbReference>
<evidence type="ECO:0000256" key="4">
    <source>
        <dbReference type="ARBA" id="ARBA00023125"/>
    </source>
</evidence>
<dbReference type="Pfam" id="PF00158">
    <property type="entry name" value="Sigma54_activat"/>
    <property type="match status" value="1"/>
</dbReference>
<evidence type="ECO:0000259" key="6">
    <source>
        <dbReference type="PROSITE" id="PS50045"/>
    </source>
</evidence>
<dbReference type="SMART" id="SM00382">
    <property type="entry name" value="AAA"/>
    <property type="match status" value="1"/>
</dbReference>
<dbReference type="SUPFAM" id="SSF52172">
    <property type="entry name" value="CheY-like"/>
    <property type="match status" value="1"/>
</dbReference>
<gene>
    <name evidence="8" type="ORF">B2A_13556</name>
</gene>
<dbReference type="GO" id="GO:0005524">
    <property type="term" value="F:ATP binding"/>
    <property type="evidence" value="ECO:0007669"/>
    <property type="project" value="UniProtKB-KW"/>
</dbReference>
<dbReference type="InterPro" id="IPR058031">
    <property type="entry name" value="AAA_lid_NorR"/>
</dbReference>
<dbReference type="FunFam" id="3.40.50.300:FF:000006">
    <property type="entry name" value="DNA-binding transcriptional regulator NtrC"/>
    <property type="match status" value="1"/>
</dbReference>
<dbReference type="InterPro" id="IPR027417">
    <property type="entry name" value="P-loop_NTPase"/>
</dbReference>
<dbReference type="InterPro" id="IPR003593">
    <property type="entry name" value="AAA+_ATPase"/>
</dbReference>
<accession>T0YB54</accession>
<evidence type="ECO:0000313" key="8">
    <source>
        <dbReference type="EMBL" id="EQD32456.1"/>
    </source>
</evidence>
<dbReference type="AlphaFoldDB" id="T0YB54"/>
<dbReference type="InterPro" id="IPR011006">
    <property type="entry name" value="CheY-like_superfamily"/>
</dbReference>
<keyword evidence="4" id="KW-0238">DNA-binding</keyword>
<evidence type="ECO:0000256" key="1">
    <source>
        <dbReference type="ARBA" id="ARBA00022741"/>
    </source>
</evidence>
<dbReference type="InterPro" id="IPR025944">
    <property type="entry name" value="Sigma_54_int_dom_CS"/>
</dbReference>
<reference evidence="8" key="1">
    <citation type="submission" date="2013-08" db="EMBL/GenBank/DDBJ databases">
        <authorList>
            <person name="Mendez C."/>
            <person name="Richter M."/>
            <person name="Ferrer M."/>
            <person name="Sanchez J."/>
        </authorList>
    </citation>
    <scope>NUCLEOTIDE SEQUENCE</scope>
</reference>
<keyword evidence="5" id="KW-0804">Transcription</keyword>
<evidence type="ECO:0000259" key="7">
    <source>
        <dbReference type="PROSITE" id="PS50110"/>
    </source>
</evidence>
<feature type="non-terminal residue" evidence="8">
    <location>
        <position position="476"/>
    </location>
</feature>
<dbReference type="InterPro" id="IPR009057">
    <property type="entry name" value="Homeodomain-like_sf"/>
</dbReference>
<dbReference type="PROSITE" id="PS00688">
    <property type="entry name" value="SIGMA54_INTERACT_3"/>
    <property type="match status" value="1"/>
</dbReference>
<keyword evidence="1" id="KW-0547">Nucleotide-binding</keyword>
<evidence type="ECO:0000256" key="5">
    <source>
        <dbReference type="ARBA" id="ARBA00023163"/>
    </source>
</evidence>
<dbReference type="PROSITE" id="PS00676">
    <property type="entry name" value="SIGMA54_INTERACT_2"/>
    <property type="match status" value="1"/>
</dbReference>